<organism evidence="2">
    <name type="scientific">uncultured Desulfobacteraceae bacterium</name>
    <dbReference type="NCBI Taxonomy" id="218296"/>
    <lineage>
        <taxon>Bacteria</taxon>
        <taxon>Pseudomonadati</taxon>
        <taxon>Thermodesulfobacteriota</taxon>
        <taxon>Desulfobacteria</taxon>
        <taxon>Desulfobacterales</taxon>
        <taxon>Desulfobacteraceae</taxon>
        <taxon>environmental samples</taxon>
    </lineage>
</organism>
<feature type="domain" description="Metallo-beta-lactamase" evidence="1">
    <location>
        <begin position="49"/>
        <end position="249"/>
    </location>
</feature>
<dbReference type="Pfam" id="PF12706">
    <property type="entry name" value="Lactamase_B_2"/>
    <property type="match status" value="1"/>
</dbReference>
<dbReference type="PANTHER" id="PTHR42663">
    <property type="entry name" value="HYDROLASE C777.06C-RELATED-RELATED"/>
    <property type="match status" value="1"/>
</dbReference>
<dbReference type="Gene3D" id="3.60.15.10">
    <property type="entry name" value="Ribonuclease Z/Hydroxyacylglutathione hydrolase-like"/>
    <property type="match status" value="1"/>
</dbReference>
<evidence type="ECO:0000313" key="2">
    <source>
        <dbReference type="EMBL" id="VEN74440.1"/>
    </source>
</evidence>
<dbReference type="SUPFAM" id="SSF56281">
    <property type="entry name" value="Metallo-hydrolase/oxidoreductase"/>
    <property type="match status" value="1"/>
</dbReference>
<gene>
    <name evidence="2" type="ORF">EPICR_40019</name>
</gene>
<reference evidence="2" key="1">
    <citation type="submission" date="2019-01" db="EMBL/GenBank/DDBJ databases">
        <authorList>
            <consortium name="Genoscope - CEA"/>
            <person name="William W."/>
        </authorList>
    </citation>
    <scope>NUCLEOTIDE SEQUENCE</scope>
    <source>
        <strain evidence="2">CR-1</strain>
    </source>
</reference>
<name>A0A484HGU9_9BACT</name>
<dbReference type="InterPro" id="IPR036866">
    <property type="entry name" value="RibonucZ/Hydroxyglut_hydro"/>
</dbReference>
<dbReference type="InterPro" id="IPR001279">
    <property type="entry name" value="Metallo-B-lactamas"/>
</dbReference>
<dbReference type="AlphaFoldDB" id="A0A484HGU9"/>
<evidence type="ECO:0000259" key="1">
    <source>
        <dbReference type="Pfam" id="PF12706"/>
    </source>
</evidence>
<protein>
    <recommendedName>
        <fullName evidence="1">Metallo-beta-lactamase domain-containing protein</fullName>
    </recommendedName>
</protein>
<sequence>MRITILGSGGCMVIPKPLCRCAVCVEARQKGIPYARTGPAVFIHDIDLLIDTPAEIISQLNRERIKRIDALLFTHADPDHVEGFRVVEQIALDFRTWRAYPKKETRILMPRRLYPSLQRIKTTYGPALDYYERQGFARILFFDQNINVGNGALWAVPVTCGEESVFIYVFEYRGKKMVYAPCDIKPFPEEHAIVQAPDVLIIQPGIFETGLAHEFEYPEDHISRNTLYTFEETLSLAHRIQAARVVCVHLEEYWNRGYDDYRVLEKKYSNVQFAYDGMEITL</sequence>
<proteinExistence type="predicted"/>
<dbReference type="PANTHER" id="PTHR42663:SF6">
    <property type="entry name" value="HYDROLASE C777.06C-RELATED"/>
    <property type="match status" value="1"/>
</dbReference>
<dbReference type="EMBL" id="CAACVI010000034">
    <property type="protein sequence ID" value="VEN74440.1"/>
    <property type="molecule type" value="Genomic_DNA"/>
</dbReference>
<accession>A0A484HGU9</accession>